<feature type="compositionally biased region" description="Polar residues" evidence="11">
    <location>
        <begin position="32"/>
        <end position="41"/>
    </location>
</feature>
<dbReference type="Gene3D" id="2.40.50.140">
    <property type="entry name" value="Nucleic acid-binding proteins"/>
    <property type="match status" value="1"/>
</dbReference>
<dbReference type="FunFam" id="2.40.50.700:FF:000003">
    <property type="entry name" value="DIS3-like exonuclease 2"/>
    <property type="match status" value="1"/>
</dbReference>
<keyword evidence="3" id="KW-0963">Cytoplasm</keyword>
<dbReference type="STRING" id="32264.T1KBV0"/>
<evidence type="ECO:0000256" key="10">
    <source>
        <dbReference type="RuleBase" id="RU003901"/>
    </source>
</evidence>
<dbReference type="GO" id="GO:0010587">
    <property type="term" value="P:miRNA catabolic process"/>
    <property type="evidence" value="ECO:0007669"/>
    <property type="project" value="TreeGrafter"/>
</dbReference>
<feature type="domain" description="RNB" evidence="12">
    <location>
        <begin position="446"/>
        <end position="801"/>
    </location>
</feature>
<organism evidence="13 14">
    <name type="scientific">Tetranychus urticae</name>
    <name type="common">Two-spotted spider mite</name>
    <dbReference type="NCBI Taxonomy" id="32264"/>
    <lineage>
        <taxon>Eukaryota</taxon>
        <taxon>Metazoa</taxon>
        <taxon>Ecdysozoa</taxon>
        <taxon>Arthropoda</taxon>
        <taxon>Chelicerata</taxon>
        <taxon>Arachnida</taxon>
        <taxon>Acari</taxon>
        <taxon>Acariformes</taxon>
        <taxon>Trombidiformes</taxon>
        <taxon>Prostigmata</taxon>
        <taxon>Eleutherengona</taxon>
        <taxon>Raphignathae</taxon>
        <taxon>Tetranychoidea</taxon>
        <taxon>Tetranychidae</taxon>
        <taxon>Tetranychus</taxon>
    </lineage>
</organism>
<keyword evidence="4" id="KW-0540">Nuclease</keyword>
<reference evidence="13" key="2">
    <citation type="submission" date="2015-06" db="UniProtKB">
        <authorList>
            <consortium name="EnsemblMetazoa"/>
        </authorList>
    </citation>
    <scope>IDENTIFICATION</scope>
</reference>
<evidence type="ECO:0000313" key="13">
    <source>
        <dbReference type="EnsemblMetazoa" id="tetur08g05370.1"/>
    </source>
</evidence>
<keyword evidence="7" id="KW-0269">Exonuclease</keyword>
<dbReference type="EnsemblMetazoa" id="tetur08g05370.1">
    <property type="protein sequence ID" value="tetur08g05370.1"/>
    <property type="gene ID" value="tetur08g05370"/>
</dbReference>
<keyword evidence="5" id="KW-0479">Metal-binding</keyword>
<dbReference type="GO" id="GO:0006402">
    <property type="term" value="P:mRNA catabolic process"/>
    <property type="evidence" value="ECO:0007669"/>
    <property type="project" value="TreeGrafter"/>
</dbReference>
<evidence type="ECO:0000256" key="7">
    <source>
        <dbReference type="ARBA" id="ARBA00022839"/>
    </source>
</evidence>
<reference evidence="14" key="1">
    <citation type="submission" date="2011-08" db="EMBL/GenBank/DDBJ databases">
        <authorList>
            <person name="Rombauts S."/>
        </authorList>
    </citation>
    <scope>NUCLEOTIDE SEQUENCE</scope>
    <source>
        <strain evidence="14">London</strain>
    </source>
</reference>
<feature type="region of interest" description="Disordered" evidence="11">
    <location>
        <begin position="221"/>
        <end position="277"/>
    </location>
</feature>
<comment type="similarity">
    <text evidence="2 10">Belongs to the RNR ribonuclease family.</text>
</comment>
<feature type="region of interest" description="Disordered" evidence="11">
    <location>
        <begin position="140"/>
        <end position="185"/>
    </location>
</feature>
<dbReference type="SMART" id="SM00955">
    <property type="entry name" value="RNB"/>
    <property type="match status" value="1"/>
</dbReference>
<feature type="compositionally biased region" description="Low complexity" evidence="11">
    <location>
        <begin position="19"/>
        <end position="31"/>
    </location>
</feature>
<feature type="region of interest" description="Disordered" evidence="11">
    <location>
        <begin position="1"/>
        <end position="42"/>
    </location>
</feature>
<dbReference type="Gene3D" id="2.40.50.690">
    <property type="match status" value="1"/>
</dbReference>
<dbReference type="Pfam" id="PF17877">
    <property type="entry name" value="Dis3l2_C_term"/>
    <property type="match status" value="1"/>
</dbReference>
<dbReference type="GO" id="GO:0000932">
    <property type="term" value="C:P-body"/>
    <property type="evidence" value="ECO:0007669"/>
    <property type="project" value="TreeGrafter"/>
</dbReference>
<evidence type="ECO:0000256" key="1">
    <source>
        <dbReference type="ARBA" id="ARBA00004496"/>
    </source>
</evidence>
<evidence type="ECO:0000256" key="6">
    <source>
        <dbReference type="ARBA" id="ARBA00022801"/>
    </source>
</evidence>
<dbReference type="InterPro" id="IPR012340">
    <property type="entry name" value="NA-bd_OB-fold"/>
</dbReference>
<dbReference type="PANTHER" id="PTHR23355">
    <property type="entry name" value="RIBONUCLEASE"/>
    <property type="match status" value="1"/>
</dbReference>
<evidence type="ECO:0000256" key="8">
    <source>
        <dbReference type="ARBA" id="ARBA00022842"/>
    </source>
</evidence>
<dbReference type="InterPro" id="IPR022966">
    <property type="entry name" value="RNase_II/R_CS"/>
</dbReference>
<dbReference type="GO" id="GO:0046872">
    <property type="term" value="F:metal ion binding"/>
    <property type="evidence" value="ECO:0007669"/>
    <property type="project" value="UniProtKB-KW"/>
</dbReference>
<evidence type="ECO:0000256" key="3">
    <source>
        <dbReference type="ARBA" id="ARBA00022490"/>
    </source>
</evidence>
<dbReference type="InterPro" id="IPR033771">
    <property type="entry name" value="Rrp44_CSD1"/>
</dbReference>
<keyword evidence="8" id="KW-0460">Magnesium</keyword>
<dbReference type="Pfam" id="PF17216">
    <property type="entry name" value="Rrp44_CSD1"/>
    <property type="match status" value="1"/>
</dbReference>
<dbReference type="EMBL" id="CAEY01001955">
    <property type="status" value="NOT_ANNOTATED_CDS"/>
    <property type="molecule type" value="Genomic_DNA"/>
</dbReference>
<evidence type="ECO:0000256" key="4">
    <source>
        <dbReference type="ARBA" id="ARBA00022722"/>
    </source>
</evidence>
<evidence type="ECO:0000256" key="2">
    <source>
        <dbReference type="ARBA" id="ARBA00005785"/>
    </source>
</evidence>
<dbReference type="InterPro" id="IPR001900">
    <property type="entry name" value="RNase_II/R"/>
</dbReference>
<dbReference type="GO" id="GO:0008266">
    <property type="term" value="F:poly(U) RNA binding"/>
    <property type="evidence" value="ECO:0007669"/>
    <property type="project" value="UniProtKB-ARBA"/>
</dbReference>
<dbReference type="AlphaFoldDB" id="T1KBV0"/>
<evidence type="ECO:0000259" key="12">
    <source>
        <dbReference type="SMART" id="SM00955"/>
    </source>
</evidence>
<dbReference type="PROSITE" id="PS01175">
    <property type="entry name" value="RIBONUCLEASE_II"/>
    <property type="match status" value="1"/>
</dbReference>
<dbReference type="Gene3D" id="2.40.50.700">
    <property type="match status" value="1"/>
</dbReference>
<dbReference type="Pfam" id="PF17849">
    <property type="entry name" value="OB_Dis3"/>
    <property type="match status" value="1"/>
</dbReference>
<dbReference type="SUPFAM" id="SSF50249">
    <property type="entry name" value="Nucleic acid-binding proteins"/>
    <property type="match status" value="2"/>
</dbReference>
<comment type="subcellular location">
    <subcellularLocation>
        <location evidence="1">Cytoplasm</location>
    </subcellularLocation>
</comment>
<sequence>MSQQSSSSTKNKKPGLTKSSTVGSVLSESSVKTGTNSSPSSKKFDCYMPLCEVQSALKKGEVIEGVLRINPKNFEDAYISAPDGEMDIYIGGIEGRNRAFNGDRVAVALNPPNKWKILYEKLRFKWKEWGKEIDESLKNQVSMQEDQTEPKGFWPKNEEEPTSSSSKAKSSKEKEKNGKSNAQTNLQRIIPPCEITDDYIMNMINDLERFHCSVVIDDELDENSEDSEPERPPQSKSKLRIIKSGTEKSSKKSKKKNKNKEAPSSSTKKTKKTEESKVNIPEGLPSYFINLTAENFIGCPHWEEFIQKTGQVKAIISEGHPRFAGGKLRMIKDRNNTALFCPTDSKIPRMLIPMDQCPPDFIHHPNHYEDTMFIARIVSWEENSKLPTGTLVKKLGSSGDINVETEIILTENGIDDSEFDETIMHGLPCVQKSTDFKIPNTELLTRRDFHDVCVFTIDPSTARDLDDALSLRVIENEKSINGQQLYEVGVHIADVSYFLKEGLPCDEEARKRTTSFYLVQKMIPMLPRVLCECLCSLNPGEDKLTFSVVWTMDEDGNVYGEPWFGRSIIQSCIKLSYEIAQDMIDNPDKKWTPEEVPHVYGDWTIDEISSSVNIFMKMARQIRNRRLETGALNMREAKLAFVLDSESGLPLGYTPHKHLESHYLIEEFMLMANMAVAKKIYDTFPEHAFLRRHEPPDGRMLKQFQEYCVANGMKQIDISSAKSIQKALNSIDDPLIYTSLSNVLLRSLTQAKYFCAGAVPQSFNFYRHYALNVELYTHFTSPIRRYPDVIVHRLLAAALECGNMVSDSPEELQQLANVCNVKKNASRLASTASGKLFVALYIKQCGVVRDEAVVVQIYDHSFDVMCTNCNEFCRVYCDKLEVDHFEFQESVSGSKVMKLFWKGPKAEVQTIAPFSRLNVEVSISPSDIHKWIVIAVNPFANQEVCD</sequence>
<evidence type="ECO:0000256" key="5">
    <source>
        <dbReference type="ARBA" id="ARBA00022723"/>
    </source>
</evidence>
<dbReference type="GO" id="GO:0000175">
    <property type="term" value="F:3'-5'-RNA exonuclease activity"/>
    <property type="evidence" value="ECO:0007669"/>
    <property type="project" value="UniProtKB-ARBA"/>
</dbReference>
<keyword evidence="9" id="KW-0694">RNA-binding</keyword>
<evidence type="ECO:0000256" key="9">
    <source>
        <dbReference type="ARBA" id="ARBA00022884"/>
    </source>
</evidence>
<dbReference type="InterPro" id="IPR050180">
    <property type="entry name" value="RNR_Ribonuclease"/>
</dbReference>
<evidence type="ECO:0000313" key="14">
    <source>
        <dbReference type="Proteomes" id="UP000015104"/>
    </source>
</evidence>
<dbReference type="eggNOG" id="KOG2102">
    <property type="taxonomic scope" value="Eukaryota"/>
</dbReference>
<dbReference type="PANTHER" id="PTHR23355:SF9">
    <property type="entry name" value="DIS3-LIKE EXONUCLEASE 2"/>
    <property type="match status" value="1"/>
</dbReference>
<name>T1KBV0_TETUR</name>
<keyword evidence="14" id="KW-1185">Reference proteome</keyword>
<proteinExistence type="inferred from homology"/>
<protein>
    <recommendedName>
        <fullName evidence="12">RNB domain-containing protein</fullName>
    </recommendedName>
</protein>
<keyword evidence="6" id="KW-0378">Hydrolase</keyword>
<dbReference type="InterPro" id="IPR041505">
    <property type="entry name" value="Dis3_CSD2"/>
</dbReference>
<dbReference type="Pfam" id="PF00773">
    <property type="entry name" value="RNB"/>
    <property type="match status" value="1"/>
</dbReference>
<evidence type="ECO:0000256" key="11">
    <source>
        <dbReference type="SAM" id="MobiDB-lite"/>
    </source>
</evidence>
<accession>T1KBV0</accession>
<dbReference type="HOGENOM" id="CLU_002333_5_2_1"/>
<dbReference type="Proteomes" id="UP000015104">
    <property type="component" value="Unassembled WGS sequence"/>
</dbReference>
<dbReference type="InterPro" id="IPR041093">
    <property type="entry name" value="Dis3l2-like_C"/>
</dbReference>